<dbReference type="InterPro" id="IPR034035">
    <property type="entry name" value="Astacin-like_dom"/>
</dbReference>
<dbReference type="PROSITE" id="PS01186">
    <property type="entry name" value="EGF_2"/>
    <property type="match status" value="1"/>
</dbReference>
<evidence type="ECO:0000256" key="7">
    <source>
        <dbReference type="ARBA" id="ARBA00022833"/>
    </source>
</evidence>
<dbReference type="Gene3D" id="3.40.390.10">
    <property type="entry name" value="Collagenase (Catalytic Domain)"/>
    <property type="match status" value="1"/>
</dbReference>
<dbReference type="GO" id="GO:0008270">
    <property type="term" value="F:zinc ion binding"/>
    <property type="evidence" value="ECO:0007669"/>
    <property type="project" value="UniProtKB-UniRule"/>
</dbReference>
<evidence type="ECO:0000256" key="5">
    <source>
        <dbReference type="ARBA" id="ARBA00022729"/>
    </source>
</evidence>
<feature type="signal peptide" evidence="11 13">
    <location>
        <begin position="1"/>
        <end position="24"/>
    </location>
</feature>
<sequence>MLKTFVIFLCIVLFSQIQPWPVFGGKTSFANDQNGKSITKSAMKTLDELLRRIKGFVSTINNPSDNFKEGKTNITRKTFRDDDTIENSGLFDGDIRLSKKQAEYLIDTVAEVAEELGANVSDIVGDAKTRKKRKIDMRFDYEWELTIPYIVNAGVDRNLVREALSKLESETCLRFQEHKVFPRGQAGLKYFPGDGCYSSVGRQSLNELQEISIGPGCNFIPTIQHETMHALGFTHEQSRADRDKYLQILINNVKDFAIENFLKLQLTDALDYGLPYDYGSAMHYNSYSFSKNGEPTMLPYNPLYQMTMGSKPEATFLDIMTLNLYYCEDVCPNTISCKNNGYQDPNYCERCKCLKGFTGRDCSEIEKDRLCGDQELTADNSLKVFNVQGEKDCVYHIKSSRYSKVFIYVKTTFIYPSYPHSCRADNKLEVKFQSNKTTSGAFLCEESTQKFLSENDHVMIRFTSTKRDNFADIYYQLQ</sequence>
<dbReference type="PROSITE" id="PS51864">
    <property type="entry name" value="ASTACIN"/>
    <property type="match status" value="1"/>
</dbReference>
<evidence type="ECO:0000256" key="11">
    <source>
        <dbReference type="PIRNR" id="PIRNR036365"/>
    </source>
</evidence>
<feature type="chain" id="PRO_5015024201" description="Zinc metalloproteinase" evidence="11 13">
    <location>
        <begin position="25"/>
        <end position="478"/>
    </location>
</feature>
<dbReference type="GO" id="GO:0005576">
    <property type="term" value="C:extracellular region"/>
    <property type="evidence" value="ECO:0007669"/>
    <property type="project" value="UniProtKB-SubCell"/>
</dbReference>
<dbReference type="AlphaFoldDB" id="A0A0N5C1R9"/>
<name>A0A0N5C1R9_STREA</name>
<keyword evidence="15" id="KW-1185">Reference proteome</keyword>
<dbReference type="SUPFAM" id="SSF55486">
    <property type="entry name" value="Metalloproteases ('zincins'), catalytic domain"/>
    <property type="match status" value="1"/>
</dbReference>
<feature type="active site" evidence="12">
    <location>
        <position position="226"/>
    </location>
</feature>
<proteinExistence type="predicted"/>
<keyword evidence="6 12" id="KW-0378">Hydrolase</keyword>
<evidence type="ECO:0000256" key="4">
    <source>
        <dbReference type="ARBA" id="ARBA00022723"/>
    </source>
</evidence>
<keyword evidence="5 11" id="KW-0732">Signal</keyword>
<feature type="binding site" evidence="12">
    <location>
        <position position="235"/>
    </location>
    <ligand>
        <name>Zn(2+)</name>
        <dbReference type="ChEBI" id="CHEBI:29105"/>
        <note>catalytic</note>
    </ligand>
</feature>
<dbReference type="CDD" id="cd04280">
    <property type="entry name" value="ZnMc_astacin_like"/>
    <property type="match status" value="1"/>
</dbReference>
<feature type="binding site" evidence="12">
    <location>
        <position position="225"/>
    </location>
    <ligand>
        <name>Zn(2+)</name>
        <dbReference type="ChEBI" id="CHEBI:29105"/>
        <note>catalytic</note>
    </ligand>
</feature>
<dbReference type="SMART" id="SM00235">
    <property type="entry name" value="ZnMc"/>
    <property type="match status" value="1"/>
</dbReference>
<feature type="binding site" evidence="12">
    <location>
        <position position="229"/>
    </location>
    <ligand>
        <name>Zn(2+)</name>
        <dbReference type="ChEBI" id="CHEBI:29105"/>
        <note>catalytic</note>
    </ligand>
</feature>
<dbReference type="InterPro" id="IPR017050">
    <property type="entry name" value="Metallopeptidase_nem"/>
</dbReference>
<evidence type="ECO:0000256" key="12">
    <source>
        <dbReference type="PROSITE-ProRule" id="PRU01211"/>
    </source>
</evidence>
<evidence type="ECO:0000256" key="6">
    <source>
        <dbReference type="ARBA" id="ARBA00022801"/>
    </source>
</evidence>
<reference evidence="16" key="1">
    <citation type="submission" date="2017-02" db="UniProtKB">
        <authorList>
            <consortium name="WormBaseParasite"/>
        </authorList>
    </citation>
    <scope>IDENTIFICATION</scope>
</reference>
<keyword evidence="3 12" id="KW-0645">Protease</keyword>
<keyword evidence="8 12" id="KW-0482">Metalloprotease</keyword>
<keyword evidence="4 12" id="KW-0479">Metal-binding</keyword>
<dbReference type="GO" id="GO:0006508">
    <property type="term" value="P:proteolysis"/>
    <property type="evidence" value="ECO:0007669"/>
    <property type="project" value="UniProtKB-KW"/>
</dbReference>
<protein>
    <recommendedName>
        <fullName evidence="11">Zinc metalloproteinase</fullName>
    </recommendedName>
</protein>
<evidence type="ECO:0000256" key="9">
    <source>
        <dbReference type="ARBA" id="ARBA00023157"/>
    </source>
</evidence>
<evidence type="ECO:0000256" key="10">
    <source>
        <dbReference type="ARBA" id="ARBA00023180"/>
    </source>
</evidence>
<dbReference type="Proteomes" id="UP000046392">
    <property type="component" value="Unplaced"/>
</dbReference>
<dbReference type="PROSITE" id="PS00022">
    <property type="entry name" value="EGF_1"/>
    <property type="match status" value="1"/>
</dbReference>
<dbReference type="GO" id="GO:0018996">
    <property type="term" value="P:molting cycle, collagen and cuticulin-based cuticle"/>
    <property type="evidence" value="ECO:0007669"/>
    <property type="project" value="InterPro"/>
</dbReference>
<dbReference type="PANTHER" id="PTHR10127:SF780">
    <property type="entry name" value="METALLOENDOPEPTIDASE"/>
    <property type="match status" value="1"/>
</dbReference>
<dbReference type="InterPro" id="IPR001506">
    <property type="entry name" value="Peptidase_M12A"/>
</dbReference>
<keyword evidence="10" id="KW-0325">Glycoprotein</keyword>
<dbReference type="GO" id="GO:0004222">
    <property type="term" value="F:metalloendopeptidase activity"/>
    <property type="evidence" value="ECO:0007669"/>
    <property type="project" value="UniProtKB-UniRule"/>
</dbReference>
<evidence type="ECO:0000256" key="13">
    <source>
        <dbReference type="RuleBase" id="RU361183"/>
    </source>
</evidence>
<keyword evidence="9" id="KW-1015">Disulfide bond</keyword>
<evidence type="ECO:0000313" key="16">
    <source>
        <dbReference type="WBParaSite" id="SPAL_0001193900.1"/>
    </source>
</evidence>
<evidence type="ECO:0000256" key="3">
    <source>
        <dbReference type="ARBA" id="ARBA00022670"/>
    </source>
</evidence>
<evidence type="ECO:0000313" key="15">
    <source>
        <dbReference type="Proteomes" id="UP000046392"/>
    </source>
</evidence>
<dbReference type="PANTHER" id="PTHR10127">
    <property type="entry name" value="DISCOIDIN, CUB, EGF, LAMININ , AND ZINC METALLOPROTEASE DOMAIN CONTAINING"/>
    <property type="match status" value="1"/>
</dbReference>
<dbReference type="InterPro" id="IPR006026">
    <property type="entry name" value="Peptidase_Metallo"/>
</dbReference>
<organism evidence="15 16">
    <name type="scientific">Strongyloides papillosus</name>
    <name type="common">Intestinal threadworm</name>
    <dbReference type="NCBI Taxonomy" id="174720"/>
    <lineage>
        <taxon>Eukaryota</taxon>
        <taxon>Metazoa</taxon>
        <taxon>Ecdysozoa</taxon>
        <taxon>Nematoda</taxon>
        <taxon>Chromadorea</taxon>
        <taxon>Rhabditida</taxon>
        <taxon>Tylenchina</taxon>
        <taxon>Panagrolaimomorpha</taxon>
        <taxon>Strongyloidoidea</taxon>
        <taxon>Strongyloididae</taxon>
        <taxon>Strongyloides</taxon>
    </lineage>
</organism>
<evidence type="ECO:0000259" key="14">
    <source>
        <dbReference type="PROSITE" id="PS51864"/>
    </source>
</evidence>
<feature type="domain" description="Peptidase M12A" evidence="14">
    <location>
        <begin position="133"/>
        <end position="332"/>
    </location>
</feature>
<accession>A0A0N5C1R9</accession>
<dbReference type="InterPro" id="IPR000742">
    <property type="entry name" value="EGF"/>
</dbReference>
<dbReference type="WBParaSite" id="SPAL_0001193900.1">
    <property type="protein sequence ID" value="SPAL_0001193900.1"/>
    <property type="gene ID" value="SPAL_0001193900"/>
</dbReference>
<evidence type="ECO:0000256" key="1">
    <source>
        <dbReference type="ARBA" id="ARBA00004613"/>
    </source>
</evidence>
<comment type="subcellular location">
    <subcellularLocation>
        <location evidence="1 11">Secreted</location>
    </subcellularLocation>
</comment>
<comment type="cofactor">
    <cofactor evidence="12 13">
        <name>Zn(2+)</name>
        <dbReference type="ChEBI" id="CHEBI:29105"/>
    </cofactor>
    <text evidence="12 13">Binds 1 zinc ion per subunit.</text>
</comment>
<dbReference type="PIRSF" id="PIRSF036365">
    <property type="entry name" value="Astacin_nematoda"/>
    <property type="match status" value="1"/>
</dbReference>
<evidence type="ECO:0000256" key="8">
    <source>
        <dbReference type="ARBA" id="ARBA00023049"/>
    </source>
</evidence>
<keyword evidence="2 11" id="KW-0964">Secreted</keyword>
<comment type="caution">
    <text evidence="12">Lacks conserved residue(s) required for the propagation of feature annotation.</text>
</comment>
<dbReference type="PRINTS" id="PR00480">
    <property type="entry name" value="ASTACIN"/>
</dbReference>
<dbReference type="Pfam" id="PF01400">
    <property type="entry name" value="Astacin"/>
    <property type="match status" value="1"/>
</dbReference>
<evidence type="ECO:0000256" key="2">
    <source>
        <dbReference type="ARBA" id="ARBA00022525"/>
    </source>
</evidence>
<dbReference type="InterPro" id="IPR024079">
    <property type="entry name" value="MetalloPept_cat_dom_sf"/>
</dbReference>
<keyword evidence="7 12" id="KW-0862">Zinc</keyword>